<proteinExistence type="predicted"/>
<reference evidence="1" key="1">
    <citation type="submission" date="2021-07" db="EMBL/GenBank/DDBJ databases">
        <authorList>
            <person name="Durling M."/>
        </authorList>
    </citation>
    <scope>NUCLEOTIDE SEQUENCE</scope>
</reference>
<dbReference type="Proteomes" id="UP000701801">
    <property type="component" value="Unassembled WGS sequence"/>
</dbReference>
<protein>
    <submittedName>
        <fullName evidence="1">Uncharacterized protein</fullName>
    </submittedName>
</protein>
<accession>A0A9N9QB79</accession>
<gene>
    <name evidence="1" type="ORF">HYALB_00003800</name>
</gene>
<name>A0A9N9QB79_9HELO</name>
<organism evidence="1 2">
    <name type="scientific">Hymenoscyphus albidus</name>
    <dbReference type="NCBI Taxonomy" id="595503"/>
    <lineage>
        <taxon>Eukaryota</taxon>
        <taxon>Fungi</taxon>
        <taxon>Dikarya</taxon>
        <taxon>Ascomycota</taxon>
        <taxon>Pezizomycotina</taxon>
        <taxon>Leotiomycetes</taxon>
        <taxon>Helotiales</taxon>
        <taxon>Helotiaceae</taxon>
        <taxon>Hymenoscyphus</taxon>
    </lineage>
</organism>
<evidence type="ECO:0000313" key="2">
    <source>
        <dbReference type="Proteomes" id="UP000701801"/>
    </source>
</evidence>
<keyword evidence="2" id="KW-1185">Reference proteome</keyword>
<dbReference type="AlphaFoldDB" id="A0A9N9QB79"/>
<dbReference type="OrthoDB" id="10330854at2759"/>
<dbReference type="EMBL" id="CAJVRM010000429">
    <property type="protein sequence ID" value="CAG8980941.1"/>
    <property type="molecule type" value="Genomic_DNA"/>
</dbReference>
<comment type="caution">
    <text evidence="1">The sequence shown here is derived from an EMBL/GenBank/DDBJ whole genome shotgun (WGS) entry which is preliminary data.</text>
</comment>
<evidence type="ECO:0000313" key="1">
    <source>
        <dbReference type="EMBL" id="CAG8980941.1"/>
    </source>
</evidence>
<sequence length="146" mass="15565">MDQQATLKKLARMSWVFSVLRLRGDLPNCNGATQSVGCYSSVHRFCISIDKTGFGMVQELGSGVVGLACVPYSWYGLLDTSVLRAQHAGCTSPSQGQEPACIAAIHRYCTANNLGQGGAITEVRTFEVEAACIRAATYRTAKVAGV</sequence>